<gene>
    <name evidence="1" type="ORF">CLOLEP_00572</name>
</gene>
<reference evidence="1 2" key="2">
    <citation type="submission" date="2007-08" db="EMBL/GenBank/DDBJ databases">
        <authorList>
            <person name="Fulton L."/>
            <person name="Clifton S."/>
            <person name="Fulton B."/>
            <person name="Xu J."/>
            <person name="Minx P."/>
            <person name="Pepin K.H."/>
            <person name="Johnson M."/>
            <person name="Thiruvilangam P."/>
            <person name="Bhonagiri V."/>
            <person name="Nash W.E."/>
            <person name="Wang C."/>
            <person name="Mardis E.R."/>
            <person name="Wilson R.K."/>
        </authorList>
    </citation>
    <scope>NUCLEOTIDE SEQUENCE [LARGE SCALE GENOMIC DNA]</scope>
    <source>
        <strain evidence="1 2">DSM 753</strain>
    </source>
</reference>
<protein>
    <submittedName>
        <fullName evidence="1">Uncharacterized protein</fullName>
    </submittedName>
</protein>
<dbReference type="EMBL" id="ABCB02000014">
    <property type="protein sequence ID" value="EDO62450.1"/>
    <property type="molecule type" value="Genomic_DNA"/>
</dbReference>
<accession>A7VPU5</accession>
<evidence type="ECO:0000313" key="1">
    <source>
        <dbReference type="EMBL" id="EDO62450.1"/>
    </source>
</evidence>
<evidence type="ECO:0000313" key="2">
    <source>
        <dbReference type="Proteomes" id="UP000003490"/>
    </source>
</evidence>
<reference evidence="1 2" key="1">
    <citation type="submission" date="2007-08" db="EMBL/GenBank/DDBJ databases">
        <title>Draft genome sequence of Clostridium leptum (DSM 753).</title>
        <authorList>
            <person name="Sudarsanam P."/>
            <person name="Ley R."/>
            <person name="Guruge J."/>
            <person name="Turnbaugh P.J."/>
            <person name="Mahowald M."/>
            <person name="Liep D."/>
            <person name="Gordon J."/>
        </authorList>
    </citation>
    <scope>NUCLEOTIDE SEQUENCE [LARGE SCALE GENOMIC DNA]</scope>
    <source>
        <strain evidence="1 2">DSM 753</strain>
    </source>
</reference>
<proteinExistence type="predicted"/>
<name>A7VPU5_9FIRM</name>
<dbReference type="HOGENOM" id="CLU_2971351_0_0_9"/>
<dbReference type="Proteomes" id="UP000003490">
    <property type="component" value="Unassembled WGS sequence"/>
</dbReference>
<dbReference type="AlphaFoldDB" id="A7VPU5"/>
<comment type="caution">
    <text evidence="1">The sequence shown here is derived from an EMBL/GenBank/DDBJ whole genome shotgun (WGS) entry which is preliminary data.</text>
</comment>
<organism evidence="1 2">
    <name type="scientific">[Clostridium] leptum DSM 753</name>
    <dbReference type="NCBI Taxonomy" id="428125"/>
    <lineage>
        <taxon>Bacteria</taxon>
        <taxon>Bacillati</taxon>
        <taxon>Bacillota</taxon>
        <taxon>Clostridia</taxon>
        <taxon>Eubacteriales</taxon>
        <taxon>Oscillospiraceae</taxon>
        <taxon>Oscillospiraceae incertae sedis</taxon>
    </lineage>
</organism>
<sequence length="58" mass="7011">MYDDNRLEFGTKYCCDVFNNNRNEKQITKSFRLKIRVGSPTFLRIECFFDIWNSILIP</sequence>